<evidence type="ECO:0000313" key="3">
    <source>
        <dbReference type="Proteomes" id="UP001396334"/>
    </source>
</evidence>
<name>A0ABR2T2S7_9ROSI</name>
<gene>
    <name evidence="2" type="ORF">V6N11_055862</name>
</gene>
<proteinExistence type="predicted"/>
<dbReference type="PANTHER" id="PTHR47723">
    <property type="entry name" value="OS05G0353850 PROTEIN"/>
    <property type="match status" value="1"/>
</dbReference>
<dbReference type="Proteomes" id="UP001396334">
    <property type="component" value="Unassembled WGS sequence"/>
</dbReference>
<dbReference type="InterPro" id="IPR044730">
    <property type="entry name" value="RNase_H-like_dom_plant"/>
</dbReference>
<comment type="caution">
    <text evidence="2">The sequence shown here is derived from an EMBL/GenBank/DDBJ whole genome shotgun (WGS) entry which is preliminary data.</text>
</comment>
<dbReference type="EMBL" id="JBBPBN010000009">
    <property type="protein sequence ID" value="KAK9031566.1"/>
    <property type="molecule type" value="Genomic_DNA"/>
</dbReference>
<keyword evidence="3" id="KW-1185">Reference proteome</keyword>
<dbReference type="InterPro" id="IPR036397">
    <property type="entry name" value="RNaseH_sf"/>
</dbReference>
<dbReference type="InterPro" id="IPR002156">
    <property type="entry name" value="RNaseH_domain"/>
</dbReference>
<protein>
    <recommendedName>
        <fullName evidence="1">RNase H type-1 domain-containing protein</fullName>
    </recommendedName>
</protein>
<sequence>MVDTYGQWLWGAFEDLLPHEVLLRIAAVKPPVVGMVQDFPRWLLSPNGCFIVRSSYELRAGVSFGLVECCWAVIARVCGAALEDVDHVLRHCPPAYMMWSSLIRSDALDDFFELPLKEWIVMNLTQAWKFGRRMQQESIVANWLAVRENVQSASVPRCEVHWQRPAVGWHKLKTDGAVCVESRLASCKVVIRMDKGGWVIGFSKRLGICTALEAELWGVLQGLLSAWSVGVPRLVLEVNSLDAVRLIQQGQAGYRLLSLVNYIVELLSRRWEVRVEHVLPDRVLSLLHMDSIE</sequence>
<reference evidence="2 3" key="1">
    <citation type="journal article" date="2024" name="G3 (Bethesda)">
        <title>Genome assembly of Hibiscus sabdariffa L. provides insights into metabolisms of medicinal natural products.</title>
        <authorList>
            <person name="Kim T."/>
        </authorList>
    </citation>
    <scope>NUCLEOTIDE SEQUENCE [LARGE SCALE GENOMIC DNA]</scope>
    <source>
        <strain evidence="2">TK-2024</strain>
        <tissue evidence="2">Old leaves</tissue>
    </source>
</reference>
<evidence type="ECO:0000313" key="2">
    <source>
        <dbReference type="EMBL" id="KAK9031566.1"/>
    </source>
</evidence>
<dbReference type="SUPFAM" id="SSF53098">
    <property type="entry name" value="Ribonuclease H-like"/>
    <property type="match status" value="1"/>
</dbReference>
<accession>A0ABR2T2S7</accession>
<feature type="domain" description="RNase H type-1" evidence="1">
    <location>
        <begin position="174"/>
        <end position="281"/>
    </location>
</feature>
<organism evidence="2 3">
    <name type="scientific">Hibiscus sabdariffa</name>
    <name type="common">roselle</name>
    <dbReference type="NCBI Taxonomy" id="183260"/>
    <lineage>
        <taxon>Eukaryota</taxon>
        <taxon>Viridiplantae</taxon>
        <taxon>Streptophyta</taxon>
        <taxon>Embryophyta</taxon>
        <taxon>Tracheophyta</taxon>
        <taxon>Spermatophyta</taxon>
        <taxon>Magnoliopsida</taxon>
        <taxon>eudicotyledons</taxon>
        <taxon>Gunneridae</taxon>
        <taxon>Pentapetalae</taxon>
        <taxon>rosids</taxon>
        <taxon>malvids</taxon>
        <taxon>Malvales</taxon>
        <taxon>Malvaceae</taxon>
        <taxon>Malvoideae</taxon>
        <taxon>Hibiscus</taxon>
    </lineage>
</organism>
<dbReference type="Gene3D" id="3.30.420.10">
    <property type="entry name" value="Ribonuclease H-like superfamily/Ribonuclease H"/>
    <property type="match status" value="1"/>
</dbReference>
<dbReference type="Pfam" id="PF13456">
    <property type="entry name" value="RVT_3"/>
    <property type="match status" value="1"/>
</dbReference>
<dbReference type="PANTHER" id="PTHR47723:SF13">
    <property type="entry name" value="PUTATIVE-RELATED"/>
    <property type="match status" value="1"/>
</dbReference>
<evidence type="ECO:0000259" key="1">
    <source>
        <dbReference type="Pfam" id="PF13456"/>
    </source>
</evidence>
<dbReference type="CDD" id="cd06222">
    <property type="entry name" value="RNase_H_like"/>
    <property type="match status" value="1"/>
</dbReference>
<dbReference type="InterPro" id="IPR012337">
    <property type="entry name" value="RNaseH-like_sf"/>
</dbReference>
<dbReference type="InterPro" id="IPR053151">
    <property type="entry name" value="RNase_H-like"/>
</dbReference>